<dbReference type="InterPro" id="IPR020040">
    <property type="entry name" value="Ribosomal_uL6_a/b-dom"/>
</dbReference>
<proteinExistence type="inferred from homology"/>
<dbReference type="Pfam" id="PF00347">
    <property type="entry name" value="Ribosomal_L6"/>
    <property type="match status" value="2"/>
</dbReference>
<dbReference type="InterPro" id="IPR019906">
    <property type="entry name" value="Ribosomal_uL6_bac-type"/>
</dbReference>
<dbReference type="GO" id="GO:0019843">
    <property type="term" value="F:rRNA binding"/>
    <property type="evidence" value="ECO:0007669"/>
    <property type="project" value="UniProtKB-KW"/>
</dbReference>
<keyword evidence="3" id="KW-0694">RNA-binding</keyword>
<evidence type="ECO:0000256" key="2">
    <source>
        <dbReference type="ARBA" id="ARBA00022730"/>
    </source>
</evidence>
<keyword evidence="5 6" id="KW-0687">Ribonucleoprotein</keyword>
<feature type="domain" description="Large ribosomal subunit protein uL6 alpha-beta" evidence="7">
    <location>
        <begin position="11"/>
        <end position="81"/>
    </location>
</feature>
<evidence type="ECO:0000256" key="3">
    <source>
        <dbReference type="ARBA" id="ARBA00022884"/>
    </source>
</evidence>
<dbReference type="GO" id="GO:0002181">
    <property type="term" value="P:cytoplasmic translation"/>
    <property type="evidence" value="ECO:0007669"/>
    <property type="project" value="TreeGrafter"/>
</dbReference>
<name>A0A7S6PV76_9STRA</name>
<comment type="similarity">
    <text evidence="1 6">Belongs to the universal ribosomal protein uL6 family.</text>
</comment>
<dbReference type="PANTHER" id="PTHR11655">
    <property type="entry name" value="60S/50S RIBOSOMAL PROTEIN L6/L9"/>
    <property type="match status" value="1"/>
</dbReference>
<dbReference type="InterPro" id="IPR000702">
    <property type="entry name" value="Ribosomal_uL6-like"/>
</dbReference>
<dbReference type="InterPro" id="IPR036789">
    <property type="entry name" value="Ribosomal_uL6-like_a/b-dom_sf"/>
</dbReference>
<evidence type="ECO:0000256" key="4">
    <source>
        <dbReference type="ARBA" id="ARBA00022980"/>
    </source>
</evidence>
<evidence type="ECO:0000259" key="7">
    <source>
        <dbReference type="Pfam" id="PF00347"/>
    </source>
</evidence>
<dbReference type="PROSITE" id="PS00525">
    <property type="entry name" value="RIBOSOMAL_L6_1"/>
    <property type="match status" value="1"/>
</dbReference>
<dbReference type="InterPro" id="IPR002358">
    <property type="entry name" value="Ribosomal_uL6_CS"/>
</dbReference>
<dbReference type="GO" id="GO:0003735">
    <property type="term" value="F:structural constituent of ribosome"/>
    <property type="evidence" value="ECO:0007669"/>
    <property type="project" value="InterPro"/>
</dbReference>
<dbReference type="Gene3D" id="3.90.930.12">
    <property type="entry name" value="Ribosomal protein L6, alpha-beta domain"/>
    <property type="match status" value="2"/>
</dbReference>
<sequence>MSRIGAKIIIIPADVQVALTDTTVKVTGKYGALEKKIFTNLKIKQKDNELSIHRSSEDRKLRALHGLMRTLLNNMILGVSQQFSKTLIAEGIGYKFLLNAEKLSLNVGFTNPIFYIVPPTLKLVLESPTRLLIIGIDIEEVGLFAATIRSARPPEPYKGKGVRYSTEIIHRKLGKTKTKTKTRK</sequence>
<dbReference type="EMBL" id="MN935479">
    <property type="protein sequence ID" value="QOU10713.1"/>
    <property type="molecule type" value="Genomic_DNA"/>
</dbReference>
<evidence type="ECO:0000256" key="1">
    <source>
        <dbReference type="ARBA" id="ARBA00009356"/>
    </source>
</evidence>
<protein>
    <submittedName>
        <fullName evidence="8">Ribosomal protein L6</fullName>
    </submittedName>
</protein>
<keyword evidence="8" id="KW-0934">Plastid</keyword>
<gene>
    <name evidence="8" type="primary">rpl6</name>
    <name evidence="8" type="ORF">SpumellaPt_p015</name>
</gene>
<dbReference type="PANTHER" id="PTHR11655:SF14">
    <property type="entry name" value="LARGE RIBOSOMAL SUBUNIT PROTEIN UL6M"/>
    <property type="match status" value="1"/>
</dbReference>
<evidence type="ECO:0000256" key="5">
    <source>
        <dbReference type="ARBA" id="ARBA00023274"/>
    </source>
</evidence>
<feature type="domain" description="Large ribosomal subunit protein uL6 alpha-beta" evidence="7">
    <location>
        <begin position="91"/>
        <end position="164"/>
    </location>
</feature>
<reference evidence="8" key="1">
    <citation type="journal article" date="2020" name="Front. Plant Sci.">
        <title>Comparative Plastid Genomics of Non-Photosynthetic Chrysophytes: Genome Reduction and Compaction.</title>
        <authorList>
            <person name="Kim J.I."/>
            <person name="Jeong M."/>
            <person name="Archibald J.M."/>
            <person name="Shin W."/>
        </authorList>
    </citation>
    <scope>NUCLEOTIDE SEQUENCE</scope>
    <source>
        <strain evidence="8">Baekdong012001B8</strain>
    </source>
</reference>
<dbReference type="GO" id="GO:0022625">
    <property type="term" value="C:cytosolic large ribosomal subunit"/>
    <property type="evidence" value="ECO:0007669"/>
    <property type="project" value="TreeGrafter"/>
</dbReference>
<dbReference type="SUPFAM" id="SSF56053">
    <property type="entry name" value="Ribosomal protein L6"/>
    <property type="match status" value="2"/>
</dbReference>
<dbReference type="NCBIfam" id="TIGR03654">
    <property type="entry name" value="L6_bact"/>
    <property type="match status" value="1"/>
</dbReference>
<accession>A0A7S6PV76</accession>
<evidence type="ECO:0000256" key="6">
    <source>
        <dbReference type="RuleBase" id="RU003869"/>
    </source>
</evidence>
<dbReference type="FunFam" id="3.90.930.12:FF:000002">
    <property type="entry name" value="50S ribosomal protein L6"/>
    <property type="match status" value="1"/>
</dbReference>
<keyword evidence="2" id="KW-0699">rRNA-binding</keyword>
<geneLocation type="plastid" evidence="8"/>
<evidence type="ECO:0000313" key="8">
    <source>
        <dbReference type="EMBL" id="QOU10713.1"/>
    </source>
</evidence>
<organism evidence="8">
    <name type="scientific">Spumella sp. Baekdong012001B8</name>
    <dbReference type="NCBI Taxonomy" id="2782410"/>
    <lineage>
        <taxon>Eukaryota</taxon>
        <taxon>Sar</taxon>
        <taxon>Stramenopiles</taxon>
        <taxon>Ochrophyta</taxon>
        <taxon>Chrysophyceae</taxon>
        <taxon>Chromulinales</taxon>
        <taxon>Chromulinaceae</taxon>
        <taxon>Spumella</taxon>
    </lineage>
</organism>
<dbReference type="PRINTS" id="PR00059">
    <property type="entry name" value="RIBOSOMALL6"/>
</dbReference>
<keyword evidence="4 6" id="KW-0689">Ribosomal protein</keyword>
<dbReference type="PIRSF" id="PIRSF002162">
    <property type="entry name" value="Ribosomal_L6"/>
    <property type="match status" value="1"/>
</dbReference>
<dbReference type="AlphaFoldDB" id="A0A7S6PV76"/>